<dbReference type="GO" id="GO:0003887">
    <property type="term" value="F:DNA-directed DNA polymerase activity"/>
    <property type="evidence" value="ECO:0007669"/>
    <property type="project" value="UniProtKB-UniRule"/>
</dbReference>
<evidence type="ECO:0000313" key="14">
    <source>
        <dbReference type="EMBL" id="SDE59330.1"/>
    </source>
</evidence>
<dbReference type="PANTHER" id="PTHR30478:SF0">
    <property type="entry name" value="BETA SLIDING CLAMP"/>
    <property type="match status" value="1"/>
</dbReference>
<dbReference type="InterPro" id="IPR022634">
    <property type="entry name" value="DNA_polIII_beta_N"/>
</dbReference>
<dbReference type="RefSeq" id="WP_092080072.1">
    <property type="nucleotide sequence ID" value="NZ_FNAQ01000018.1"/>
</dbReference>
<comment type="subcellular location">
    <subcellularLocation>
        <location evidence="1 10">Cytoplasm</location>
    </subcellularLocation>
</comment>
<feature type="domain" description="DNA polymerase III beta sliding clamp central" evidence="12">
    <location>
        <begin position="129"/>
        <end position="242"/>
    </location>
</feature>
<feature type="domain" description="DNA polymerase III beta sliding clamp C-terminal" evidence="13">
    <location>
        <begin position="244"/>
        <end position="364"/>
    </location>
</feature>
<dbReference type="Proteomes" id="UP000243205">
    <property type="component" value="Unassembled WGS sequence"/>
</dbReference>
<organism evidence="14 15">
    <name type="scientific">Desulfuromonas thiophila</name>
    <dbReference type="NCBI Taxonomy" id="57664"/>
    <lineage>
        <taxon>Bacteria</taxon>
        <taxon>Pseudomonadati</taxon>
        <taxon>Thermodesulfobacteriota</taxon>
        <taxon>Desulfuromonadia</taxon>
        <taxon>Desulfuromonadales</taxon>
        <taxon>Desulfuromonadaceae</taxon>
        <taxon>Desulfuromonas</taxon>
    </lineage>
</organism>
<evidence type="ECO:0000256" key="6">
    <source>
        <dbReference type="ARBA" id="ARBA00022695"/>
    </source>
</evidence>
<keyword evidence="8 10" id="KW-0239">DNA-directed DNA polymerase</keyword>
<keyword evidence="4 10" id="KW-0963">Cytoplasm</keyword>
<dbReference type="GO" id="GO:0003677">
    <property type="term" value="F:DNA binding"/>
    <property type="evidence" value="ECO:0007669"/>
    <property type="project" value="UniProtKB-UniRule"/>
</dbReference>
<evidence type="ECO:0000259" key="12">
    <source>
        <dbReference type="Pfam" id="PF02767"/>
    </source>
</evidence>
<dbReference type="CDD" id="cd00140">
    <property type="entry name" value="beta_clamp"/>
    <property type="match status" value="1"/>
</dbReference>
<evidence type="ECO:0000256" key="3">
    <source>
        <dbReference type="ARBA" id="ARBA00021035"/>
    </source>
</evidence>
<dbReference type="InterPro" id="IPR001001">
    <property type="entry name" value="DNA_polIII_beta"/>
</dbReference>
<accession>A0A1G7E764</accession>
<dbReference type="Pfam" id="PF00712">
    <property type="entry name" value="DNA_pol3_beta"/>
    <property type="match status" value="1"/>
</dbReference>
<evidence type="ECO:0000256" key="7">
    <source>
        <dbReference type="ARBA" id="ARBA00022705"/>
    </source>
</evidence>
<dbReference type="InterPro" id="IPR022635">
    <property type="entry name" value="DNA_polIII_beta_C"/>
</dbReference>
<dbReference type="AlphaFoldDB" id="A0A1G7E764"/>
<evidence type="ECO:0000259" key="11">
    <source>
        <dbReference type="Pfam" id="PF00712"/>
    </source>
</evidence>
<dbReference type="SUPFAM" id="SSF55979">
    <property type="entry name" value="DNA clamp"/>
    <property type="match status" value="3"/>
</dbReference>
<evidence type="ECO:0000256" key="10">
    <source>
        <dbReference type="PIRNR" id="PIRNR000804"/>
    </source>
</evidence>
<dbReference type="InterPro" id="IPR046938">
    <property type="entry name" value="DNA_clamp_sf"/>
</dbReference>
<evidence type="ECO:0000259" key="13">
    <source>
        <dbReference type="Pfam" id="PF02768"/>
    </source>
</evidence>
<proteinExistence type="inferred from homology"/>
<comment type="function">
    <text evidence="10">Confers DNA tethering and processivity to DNA polymerases and other proteins. Acts as a clamp, forming a ring around DNA (a reaction catalyzed by the clamp-loading complex) which diffuses in an ATP-independent manner freely and bidirectionally along dsDNA. Initially characterized for its ability to contact the catalytic subunit of DNA polymerase III (Pol III), a complex, multichain enzyme responsible for most of the replicative synthesis in bacteria; Pol III exhibits 3'-5' exonuclease proofreading activity. The beta chain is required for initiation of replication as well as for processivity of DNA replication.</text>
</comment>
<keyword evidence="9" id="KW-0238">DNA-binding</keyword>
<dbReference type="Pfam" id="PF02767">
    <property type="entry name" value="DNA_pol3_beta_2"/>
    <property type="match status" value="1"/>
</dbReference>
<sequence length="365" mass="42080">MNFSVEKNEILKTIGLMQSIIEKKKTLPILSNILINVDNEKSTIEATDLEITLISKFNCETIRKGSITVPAKKLYDIIKELPNENINIEKIENNFIKLKTIKTEYKLLGLPEEEFPKKTIINKTSNINIDKEIFIKAISMTSPTISQDDTKFNLCGLYIQREDNKINFVSTDGHRLSKYSTEKINDSRIDNGIIIPRKGLIEIKKILEQSELINIYIENKYILIDNDIVNLYVRLIDGEFPNYKKVIPEKNSFPIKLNRQLLNDAVRRISIMSNDVTKNISLIFSNKILIIEASNNDYGTAEEKIEIDYTGDQIKIIFNSRYLLDLFNSTNCENINLYIKDNMSPCLFTDGDSEKFLSVIMPMRL</sequence>
<name>A0A1G7E764_9BACT</name>
<dbReference type="Gene3D" id="3.70.10.10">
    <property type="match status" value="1"/>
</dbReference>
<dbReference type="GO" id="GO:0009360">
    <property type="term" value="C:DNA polymerase III complex"/>
    <property type="evidence" value="ECO:0007669"/>
    <property type="project" value="InterPro"/>
</dbReference>
<keyword evidence="5 10" id="KW-0808">Transferase</keyword>
<dbReference type="OrthoDB" id="8421503at2"/>
<gene>
    <name evidence="14" type="ORF">SAMN05661003_11815</name>
</gene>
<dbReference type="NCBIfam" id="TIGR00663">
    <property type="entry name" value="dnan"/>
    <property type="match status" value="1"/>
</dbReference>
<dbReference type="GO" id="GO:0006271">
    <property type="term" value="P:DNA strand elongation involved in DNA replication"/>
    <property type="evidence" value="ECO:0007669"/>
    <property type="project" value="TreeGrafter"/>
</dbReference>
<protein>
    <recommendedName>
        <fullName evidence="3 10">Beta sliding clamp</fullName>
    </recommendedName>
</protein>
<comment type="subunit">
    <text evidence="10">Forms a ring-shaped head-to-tail homodimer around DNA.</text>
</comment>
<evidence type="ECO:0000256" key="8">
    <source>
        <dbReference type="ARBA" id="ARBA00022932"/>
    </source>
</evidence>
<dbReference type="GO" id="GO:0008408">
    <property type="term" value="F:3'-5' exonuclease activity"/>
    <property type="evidence" value="ECO:0007669"/>
    <property type="project" value="InterPro"/>
</dbReference>
<feature type="domain" description="DNA polymerase III beta sliding clamp N-terminal" evidence="11">
    <location>
        <begin position="1"/>
        <end position="117"/>
    </location>
</feature>
<keyword evidence="6 10" id="KW-0548">Nucleotidyltransferase</keyword>
<dbReference type="InterPro" id="IPR022637">
    <property type="entry name" value="DNA_polIII_beta_cen"/>
</dbReference>
<dbReference type="SMART" id="SM00480">
    <property type="entry name" value="POL3Bc"/>
    <property type="match status" value="1"/>
</dbReference>
<dbReference type="GO" id="GO:0005737">
    <property type="term" value="C:cytoplasm"/>
    <property type="evidence" value="ECO:0007669"/>
    <property type="project" value="UniProtKB-SubCell"/>
</dbReference>
<keyword evidence="7 10" id="KW-0235">DNA replication</keyword>
<evidence type="ECO:0000256" key="5">
    <source>
        <dbReference type="ARBA" id="ARBA00022679"/>
    </source>
</evidence>
<evidence type="ECO:0000256" key="4">
    <source>
        <dbReference type="ARBA" id="ARBA00022490"/>
    </source>
</evidence>
<dbReference type="STRING" id="57664.SAMN05661003_11815"/>
<dbReference type="PANTHER" id="PTHR30478">
    <property type="entry name" value="DNA POLYMERASE III SUBUNIT BETA"/>
    <property type="match status" value="1"/>
</dbReference>
<evidence type="ECO:0000313" key="15">
    <source>
        <dbReference type="Proteomes" id="UP000243205"/>
    </source>
</evidence>
<reference evidence="15" key="1">
    <citation type="submission" date="2016-10" db="EMBL/GenBank/DDBJ databases">
        <authorList>
            <person name="Varghese N."/>
            <person name="Submissions S."/>
        </authorList>
    </citation>
    <scope>NUCLEOTIDE SEQUENCE [LARGE SCALE GENOMIC DNA]</scope>
    <source>
        <strain evidence="15">DSM 8987</strain>
    </source>
</reference>
<evidence type="ECO:0000256" key="2">
    <source>
        <dbReference type="ARBA" id="ARBA00010752"/>
    </source>
</evidence>
<dbReference type="Pfam" id="PF02768">
    <property type="entry name" value="DNA_pol3_beta_3"/>
    <property type="match status" value="1"/>
</dbReference>
<evidence type="ECO:0000256" key="1">
    <source>
        <dbReference type="ARBA" id="ARBA00004496"/>
    </source>
</evidence>
<comment type="similarity">
    <text evidence="2 10">Belongs to the beta sliding clamp family.</text>
</comment>
<dbReference type="Gene3D" id="3.10.150.10">
    <property type="entry name" value="DNA Polymerase III, subunit A, domain 2"/>
    <property type="match status" value="1"/>
</dbReference>
<evidence type="ECO:0000256" key="9">
    <source>
        <dbReference type="ARBA" id="ARBA00023125"/>
    </source>
</evidence>
<dbReference type="EMBL" id="FNAQ01000018">
    <property type="protein sequence ID" value="SDE59330.1"/>
    <property type="molecule type" value="Genomic_DNA"/>
</dbReference>
<dbReference type="PIRSF" id="PIRSF000804">
    <property type="entry name" value="DNA_pol_III_b"/>
    <property type="match status" value="1"/>
</dbReference>
<keyword evidence="15" id="KW-1185">Reference proteome</keyword>